<gene>
    <name evidence="1" type="ORF">S01H4_39655</name>
</gene>
<accession>X1BZ40</accession>
<sequence length="41" mass="4971">MRIGLDLRPFLKEETGIGVYFRNLLFSLVKIDWENEYFLFS</sequence>
<dbReference type="EMBL" id="BART01021507">
    <property type="protein sequence ID" value="GAH01106.1"/>
    <property type="molecule type" value="Genomic_DNA"/>
</dbReference>
<evidence type="ECO:0000313" key="1">
    <source>
        <dbReference type="EMBL" id="GAH01106.1"/>
    </source>
</evidence>
<dbReference type="AlphaFoldDB" id="X1BZ40"/>
<reference evidence="1" key="1">
    <citation type="journal article" date="2014" name="Front. Microbiol.">
        <title>High frequency of phylogenetically diverse reductive dehalogenase-homologous genes in deep subseafloor sedimentary metagenomes.</title>
        <authorList>
            <person name="Kawai M."/>
            <person name="Futagami T."/>
            <person name="Toyoda A."/>
            <person name="Takaki Y."/>
            <person name="Nishi S."/>
            <person name="Hori S."/>
            <person name="Arai W."/>
            <person name="Tsubouchi T."/>
            <person name="Morono Y."/>
            <person name="Uchiyama I."/>
            <person name="Ito T."/>
            <person name="Fujiyama A."/>
            <person name="Inagaki F."/>
            <person name="Takami H."/>
        </authorList>
    </citation>
    <scope>NUCLEOTIDE SEQUENCE</scope>
    <source>
        <strain evidence="1">Expedition CK06-06</strain>
    </source>
</reference>
<comment type="caution">
    <text evidence="1">The sequence shown here is derived from an EMBL/GenBank/DDBJ whole genome shotgun (WGS) entry which is preliminary data.</text>
</comment>
<protein>
    <submittedName>
        <fullName evidence="1">Uncharacterized protein</fullName>
    </submittedName>
</protein>
<feature type="non-terminal residue" evidence="1">
    <location>
        <position position="41"/>
    </location>
</feature>
<proteinExistence type="predicted"/>
<name>X1BZ40_9ZZZZ</name>
<organism evidence="1">
    <name type="scientific">marine sediment metagenome</name>
    <dbReference type="NCBI Taxonomy" id="412755"/>
    <lineage>
        <taxon>unclassified sequences</taxon>
        <taxon>metagenomes</taxon>
        <taxon>ecological metagenomes</taxon>
    </lineage>
</organism>